<feature type="transmembrane region" description="Helical" evidence="4">
    <location>
        <begin position="386"/>
        <end position="405"/>
    </location>
</feature>
<proteinExistence type="predicted"/>
<evidence type="ECO:0000313" key="6">
    <source>
        <dbReference type="Proteomes" id="UP001158049"/>
    </source>
</evidence>
<feature type="transmembrane region" description="Helical" evidence="4">
    <location>
        <begin position="282"/>
        <end position="302"/>
    </location>
</feature>
<keyword evidence="5" id="KW-0645">Protease</keyword>
<feature type="coiled-coil region" evidence="2">
    <location>
        <begin position="517"/>
        <end position="551"/>
    </location>
</feature>
<feature type="transmembrane region" description="Helical" evidence="4">
    <location>
        <begin position="426"/>
        <end position="446"/>
    </location>
</feature>
<keyword evidence="4" id="KW-0472">Membrane</keyword>
<accession>A0ABY1QRC2</accession>
<name>A0ABY1QRC2_9BURK</name>
<evidence type="ECO:0000256" key="3">
    <source>
        <dbReference type="SAM" id="MobiDB-lite"/>
    </source>
</evidence>
<evidence type="ECO:0000313" key="5">
    <source>
        <dbReference type="EMBL" id="SMP76892.1"/>
    </source>
</evidence>
<dbReference type="EMBL" id="FXUL01000025">
    <property type="protein sequence ID" value="SMP76892.1"/>
    <property type="molecule type" value="Genomic_DNA"/>
</dbReference>
<dbReference type="Gene3D" id="2.40.50.100">
    <property type="match status" value="1"/>
</dbReference>
<dbReference type="PANTHER" id="PTHR30097">
    <property type="entry name" value="CATION EFFLUX SYSTEM PROTEIN CUSB"/>
    <property type="match status" value="1"/>
</dbReference>
<dbReference type="PANTHER" id="PTHR30097:SF4">
    <property type="entry name" value="SLR6042 PROTEIN"/>
    <property type="match status" value="1"/>
</dbReference>
<feature type="transmembrane region" description="Helical" evidence="4">
    <location>
        <begin position="255"/>
        <end position="276"/>
    </location>
</feature>
<dbReference type="Gene3D" id="1.10.10.1150">
    <property type="entry name" value="Coenzyme PQQ synthesis protein D (PqqD)"/>
    <property type="match status" value="1"/>
</dbReference>
<comment type="caution">
    <text evidence="5">The sequence shown here is derived from an EMBL/GenBank/DDBJ whole genome shotgun (WGS) entry which is preliminary data.</text>
</comment>
<reference evidence="5 6" key="1">
    <citation type="submission" date="2017-05" db="EMBL/GenBank/DDBJ databases">
        <authorList>
            <person name="Varghese N."/>
            <person name="Submissions S."/>
        </authorList>
    </citation>
    <scope>NUCLEOTIDE SEQUENCE [LARGE SCALE GENOMIC DNA]</scope>
    <source>
        <strain evidence="5 6">DSM 26001</strain>
    </source>
</reference>
<protein>
    <submittedName>
        <fullName evidence="5">Peptide zinc metalloprotease protein</fullName>
    </submittedName>
</protein>
<dbReference type="Proteomes" id="UP001158049">
    <property type="component" value="Unassembled WGS sequence"/>
</dbReference>
<dbReference type="RefSeq" id="WP_283444849.1">
    <property type="nucleotide sequence ID" value="NZ_FXUL01000025.1"/>
</dbReference>
<dbReference type="GO" id="GO:0008237">
    <property type="term" value="F:metallopeptidase activity"/>
    <property type="evidence" value="ECO:0007669"/>
    <property type="project" value="UniProtKB-KW"/>
</dbReference>
<sequence length="712" mass="76967">MSEPLLSAHWYRVAHLQPRLRPQVRVQRHAERGQVWHQLADAASGRRHRINQDAWRFVGCLDGEVTVAEAWDAVLARHGDRTLTQDQAIRVLEQLSSAELLQCDLPPDIHAQFRQKQKQETRQRWLAMNPLAIRLPLFDPTRWLDRCAPALPRLFSRLALLAWLAALLPALLMLPYHWPELKAFALGHAGTPRFLAIAWLAYPLIKGLHEAGHALAVRRWGGAVRQVGLTMFLLVPVPYVDASAASGFTQRSHRVVVSAVGIMVELLLAALALYLWTAIQPGLVRDIAFVTLLTAGLSTLAVNANPLLRFDGYFLLCDLAGLPNLDQRSRAWWSGFLHRRVAGTDAAPMALAPGERKWLVLYAPLALAYRTALGIQTMLWGAGKSALLAGLLAAALAAALLAGPLRTAGRIVLQVLGDGARPRARIAMLVAGAGLLLALAALPLPFGTSVSAVVWLPEQAQVRAGTAGVIREVLARDGMTVTAGQVLAVLEDPDLGDSRVEAASRLDALLAEQYSLLRSARAQALGLEQAIAHAQAELARLDEKIAGLVIRSGVAGRLALRRQDDLPGAYLKKGALLGHVLPDGDATVRALVPHADAALVRERSHAVSVWLADGGGAVPARLLRDVPAATQTLPSDALSDRNGGPLATDPADKDNLRALEPYFLFDVALPDTAGGRAGARAQVHFDFGREPLAFQWAHALRQLAVRQFGRDS</sequence>
<dbReference type="InterPro" id="IPR051909">
    <property type="entry name" value="MFP_Cation_Efflux"/>
</dbReference>
<organism evidence="5 6">
    <name type="scientific">Noviherbaspirillum suwonense</name>
    <dbReference type="NCBI Taxonomy" id="1224511"/>
    <lineage>
        <taxon>Bacteria</taxon>
        <taxon>Pseudomonadati</taxon>
        <taxon>Pseudomonadota</taxon>
        <taxon>Betaproteobacteria</taxon>
        <taxon>Burkholderiales</taxon>
        <taxon>Oxalobacteraceae</taxon>
        <taxon>Noviherbaspirillum</taxon>
    </lineage>
</organism>
<dbReference type="InterPro" id="IPR041881">
    <property type="entry name" value="PqqD_sf"/>
</dbReference>
<evidence type="ECO:0000256" key="1">
    <source>
        <dbReference type="ARBA" id="ARBA00022448"/>
    </source>
</evidence>
<keyword evidence="4" id="KW-1133">Transmembrane helix</keyword>
<keyword evidence="5" id="KW-0378">Hydrolase</keyword>
<gene>
    <name evidence="5" type="ORF">SAMN06295970_12545</name>
</gene>
<keyword evidence="5" id="KW-0482">Metalloprotease</keyword>
<feature type="transmembrane region" description="Helical" evidence="4">
    <location>
        <begin position="359"/>
        <end position="380"/>
    </location>
</feature>
<feature type="transmembrane region" description="Helical" evidence="4">
    <location>
        <begin position="158"/>
        <end position="178"/>
    </location>
</feature>
<feature type="region of interest" description="Disordered" evidence="3">
    <location>
        <begin position="633"/>
        <end position="653"/>
    </location>
</feature>
<evidence type="ECO:0000256" key="4">
    <source>
        <dbReference type="SAM" id="Phobius"/>
    </source>
</evidence>
<keyword evidence="1" id="KW-0813">Transport</keyword>
<evidence type="ECO:0000256" key="2">
    <source>
        <dbReference type="SAM" id="Coils"/>
    </source>
</evidence>
<keyword evidence="4" id="KW-0812">Transmembrane</keyword>
<keyword evidence="2" id="KW-0175">Coiled coil</keyword>
<keyword evidence="6" id="KW-1185">Reference proteome</keyword>